<evidence type="ECO:0000256" key="1">
    <source>
        <dbReference type="SAM" id="MobiDB-lite"/>
    </source>
</evidence>
<feature type="region of interest" description="Disordered" evidence="1">
    <location>
        <begin position="48"/>
        <end position="68"/>
    </location>
</feature>
<protein>
    <submittedName>
        <fullName evidence="2">Uncharacterized protein</fullName>
    </submittedName>
</protein>
<keyword evidence="3" id="KW-1185">Reference proteome</keyword>
<proteinExistence type="predicted"/>
<gene>
    <name evidence="2" type="ORF">BB560_001680</name>
</gene>
<evidence type="ECO:0000313" key="2">
    <source>
        <dbReference type="EMBL" id="PVV03812.1"/>
    </source>
</evidence>
<dbReference type="EMBL" id="MBFS01000188">
    <property type="protein sequence ID" value="PVV03812.1"/>
    <property type="molecule type" value="Genomic_DNA"/>
</dbReference>
<dbReference type="Proteomes" id="UP000245609">
    <property type="component" value="Unassembled WGS sequence"/>
</dbReference>
<name>A0A2T9ZGU5_9FUNG</name>
<organism evidence="2 3">
    <name type="scientific">Smittium megazygosporum</name>
    <dbReference type="NCBI Taxonomy" id="133381"/>
    <lineage>
        <taxon>Eukaryota</taxon>
        <taxon>Fungi</taxon>
        <taxon>Fungi incertae sedis</taxon>
        <taxon>Zoopagomycota</taxon>
        <taxon>Kickxellomycotina</taxon>
        <taxon>Harpellomycetes</taxon>
        <taxon>Harpellales</taxon>
        <taxon>Legeriomycetaceae</taxon>
        <taxon>Smittium</taxon>
    </lineage>
</organism>
<comment type="caution">
    <text evidence="2">The sequence shown here is derived from an EMBL/GenBank/DDBJ whole genome shotgun (WGS) entry which is preliminary data.</text>
</comment>
<evidence type="ECO:0000313" key="3">
    <source>
        <dbReference type="Proteomes" id="UP000245609"/>
    </source>
</evidence>
<dbReference type="AlphaFoldDB" id="A0A2T9ZGU5"/>
<accession>A0A2T9ZGU5</accession>
<sequence>MAKTKPTNLNLKFRVKEGWGARVEHLPIISCNHINLWTFVYKNYSNYHRPPPRESPDSEGFSGALSSNSATLEAQLSRSAYLS</sequence>
<reference evidence="2 3" key="1">
    <citation type="journal article" date="2018" name="MBio">
        <title>Comparative Genomics Reveals the Core Gene Toolbox for the Fungus-Insect Symbiosis.</title>
        <authorList>
            <person name="Wang Y."/>
            <person name="Stata M."/>
            <person name="Wang W."/>
            <person name="Stajich J.E."/>
            <person name="White M.M."/>
            <person name="Moncalvo J.M."/>
        </authorList>
    </citation>
    <scope>NUCLEOTIDE SEQUENCE [LARGE SCALE GENOMIC DNA]</scope>
    <source>
        <strain evidence="2 3">SC-DP-2</strain>
    </source>
</reference>